<organism evidence="1 2">
    <name type="scientific">Stenotrophomonas phage YB07</name>
    <dbReference type="NCBI Taxonomy" id="2555548"/>
    <lineage>
        <taxon>Viruses</taxon>
        <taxon>Duplodnaviria</taxon>
        <taxon>Heunggongvirae</taxon>
        <taxon>Uroviricota</taxon>
        <taxon>Caudoviricetes</taxon>
        <taxon>Menderavirus</taxon>
        <taxon>Menderavirus IMESM1</taxon>
    </lineage>
</organism>
<dbReference type="KEGG" id="vg:55614775"/>
<sequence length="74" mass="8167">MGRLNLYKNGRLAASLRSERMGNSITLMVQQATKPIMAKFGGVESPAMKVIKGFEFGDMNLTIFADEGDIFHLT</sequence>
<evidence type="ECO:0000313" key="1">
    <source>
        <dbReference type="EMBL" id="QBP06301.1"/>
    </source>
</evidence>
<name>A0A482IHT1_9CAUD</name>
<reference evidence="1 2" key="1">
    <citation type="submission" date="2019-02" db="EMBL/GenBank/DDBJ databases">
        <authorList>
            <person name="He Y."/>
            <person name="Shi H."/>
            <person name="Li J."/>
            <person name="Sun Y."/>
        </authorList>
    </citation>
    <scope>NUCLEOTIDE SEQUENCE [LARGE SCALE GENOMIC DNA]</scope>
</reference>
<protein>
    <submittedName>
        <fullName evidence="1">Uncharacterized protein</fullName>
    </submittedName>
</protein>
<dbReference type="EMBL" id="MK580972">
    <property type="protein sequence ID" value="QBP06301.1"/>
    <property type="molecule type" value="Genomic_DNA"/>
</dbReference>
<dbReference type="GeneID" id="55614775"/>
<accession>A0A482IHT1</accession>
<dbReference type="RefSeq" id="YP_009844451.1">
    <property type="nucleotide sequence ID" value="NC_048755.1"/>
</dbReference>
<dbReference type="Proteomes" id="UP000294655">
    <property type="component" value="Segment"/>
</dbReference>
<evidence type="ECO:0000313" key="2">
    <source>
        <dbReference type="Proteomes" id="UP000294655"/>
    </source>
</evidence>
<proteinExistence type="predicted"/>